<dbReference type="FunCoup" id="A0A6I8MXJ6">
    <property type="interactions" value="1638"/>
</dbReference>
<dbReference type="GO" id="GO:2000781">
    <property type="term" value="P:positive regulation of double-strand break repair"/>
    <property type="evidence" value="ECO:0007669"/>
    <property type="project" value="Ensembl"/>
</dbReference>
<dbReference type="GO" id="GO:0006974">
    <property type="term" value="P:DNA damage response"/>
    <property type="evidence" value="ECO:0000318"/>
    <property type="project" value="GO_Central"/>
</dbReference>
<dbReference type="GO" id="GO:0042405">
    <property type="term" value="C:nuclear inclusion body"/>
    <property type="evidence" value="ECO:0007669"/>
    <property type="project" value="Ensembl"/>
</dbReference>
<evidence type="ECO:0000256" key="3">
    <source>
        <dbReference type="ARBA" id="ARBA00022490"/>
    </source>
</evidence>
<dbReference type="GO" id="GO:0034184">
    <property type="term" value="P:positive regulation of maintenance of mitotic sister chromatid cohesion"/>
    <property type="evidence" value="ECO:0007669"/>
    <property type="project" value="Ensembl"/>
</dbReference>
<dbReference type="Pfam" id="PF23294">
    <property type="entry name" value="BRCT_TopB1_SLF1"/>
    <property type="match status" value="1"/>
</dbReference>
<feature type="repeat" description="ANK" evidence="9">
    <location>
        <begin position="768"/>
        <end position="801"/>
    </location>
</feature>
<evidence type="ECO:0000256" key="8">
    <source>
        <dbReference type="ARBA" id="ARBA00023242"/>
    </source>
</evidence>
<dbReference type="InParanoid" id="A0A6I8MXJ6"/>
<dbReference type="Ensembl" id="ENSOANT00000063198.1">
    <property type="protein sequence ID" value="ENSOANP00000033442.1"/>
    <property type="gene ID" value="ENSOANG00000011065.3"/>
</dbReference>
<dbReference type="Pfam" id="PF12796">
    <property type="entry name" value="Ank_2"/>
    <property type="match status" value="1"/>
</dbReference>
<reference evidence="11" key="2">
    <citation type="submission" date="2025-08" db="UniProtKB">
        <authorList>
            <consortium name="Ensembl"/>
        </authorList>
    </citation>
    <scope>IDENTIFICATION</scope>
    <source>
        <strain evidence="11">Glennie</strain>
    </source>
</reference>
<evidence type="ECO:0000256" key="9">
    <source>
        <dbReference type="PROSITE-ProRule" id="PRU00023"/>
    </source>
</evidence>
<dbReference type="GO" id="GO:0035861">
    <property type="term" value="C:site of double-strand break"/>
    <property type="evidence" value="ECO:0000318"/>
    <property type="project" value="GO_Central"/>
</dbReference>
<dbReference type="Proteomes" id="UP000002279">
    <property type="component" value="Chromosome 1"/>
</dbReference>
<evidence type="ECO:0000256" key="4">
    <source>
        <dbReference type="ARBA" id="ARBA00022737"/>
    </source>
</evidence>
<dbReference type="PROSITE" id="PS50297">
    <property type="entry name" value="ANK_REP_REGION"/>
    <property type="match status" value="2"/>
</dbReference>
<evidence type="ECO:0000256" key="7">
    <source>
        <dbReference type="ARBA" id="ARBA00023212"/>
    </source>
</evidence>
<dbReference type="SUPFAM" id="SSF48403">
    <property type="entry name" value="Ankyrin repeat"/>
    <property type="match status" value="1"/>
</dbReference>
<accession>A0A6I8MXJ6</accession>
<evidence type="ECO:0000256" key="6">
    <source>
        <dbReference type="ARBA" id="ARBA00023204"/>
    </source>
</evidence>
<dbReference type="InterPro" id="IPR036420">
    <property type="entry name" value="BRCT_dom_sf"/>
</dbReference>
<dbReference type="AlphaFoldDB" id="A0A6I8MXJ6"/>
<protein>
    <submittedName>
        <fullName evidence="11">SMC5-SMC6 complex localization factor 1</fullName>
    </submittedName>
</protein>
<dbReference type="InterPro" id="IPR001357">
    <property type="entry name" value="BRCT_dom"/>
</dbReference>
<evidence type="ECO:0000313" key="11">
    <source>
        <dbReference type="Ensembl" id="ENSOANP00000033442.1"/>
    </source>
</evidence>
<dbReference type="GO" id="GO:0000786">
    <property type="term" value="C:nucleosome"/>
    <property type="evidence" value="ECO:0007669"/>
    <property type="project" value="Ensembl"/>
</dbReference>
<dbReference type="GO" id="GO:0044877">
    <property type="term" value="F:protein-containing complex binding"/>
    <property type="evidence" value="ECO:0007669"/>
    <property type="project" value="Ensembl"/>
</dbReference>
<dbReference type="InterPro" id="IPR042479">
    <property type="entry name" value="Slf1"/>
</dbReference>
<dbReference type="GO" id="GO:0006281">
    <property type="term" value="P:DNA repair"/>
    <property type="evidence" value="ECO:0007669"/>
    <property type="project" value="UniProtKB-KW"/>
</dbReference>
<dbReference type="PANTHER" id="PTHR46677">
    <property type="entry name" value="SMC5-SMC6 COMPLEX LOCALIZATION FACTOR PROTEIN 1"/>
    <property type="match status" value="1"/>
</dbReference>
<dbReference type="Gene3D" id="1.25.40.20">
    <property type="entry name" value="Ankyrin repeat-containing domain"/>
    <property type="match status" value="1"/>
</dbReference>
<keyword evidence="3" id="KW-0963">Cytoplasm</keyword>
<feature type="repeat" description="ANK" evidence="9">
    <location>
        <begin position="836"/>
        <end position="868"/>
    </location>
</feature>
<dbReference type="Gene3D" id="3.40.50.10190">
    <property type="entry name" value="BRCT domain"/>
    <property type="match status" value="2"/>
</dbReference>
<keyword evidence="7" id="KW-0206">Cytoskeleton</keyword>
<keyword evidence="5" id="KW-0227">DNA damage</keyword>
<evidence type="ECO:0000256" key="1">
    <source>
        <dbReference type="ARBA" id="ARBA00004123"/>
    </source>
</evidence>
<dbReference type="GO" id="GO:0031334">
    <property type="term" value="P:positive regulation of protein-containing complex assembly"/>
    <property type="evidence" value="ECO:0007669"/>
    <property type="project" value="Ensembl"/>
</dbReference>
<dbReference type="OMA" id="YIGHYLF"/>
<dbReference type="GeneTree" id="ENSGT00940000158953"/>
<dbReference type="GO" id="GO:0005634">
    <property type="term" value="C:nucleus"/>
    <property type="evidence" value="ECO:0000318"/>
    <property type="project" value="GO_Central"/>
</dbReference>
<organism evidence="11 12">
    <name type="scientific">Ornithorhynchus anatinus</name>
    <name type="common">Duckbill platypus</name>
    <dbReference type="NCBI Taxonomy" id="9258"/>
    <lineage>
        <taxon>Eukaryota</taxon>
        <taxon>Metazoa</taxon>
        <taxon>Chordata</taxon>
        <taxon>Craniata</taxon>
        <taxon>Vertebrata</taxon>
        <taxon>Euteleostomi</taxon>
        <taxon>Mammalia</taxon>
        <taxon>Monotremata</taxon>
        <taxon>Ornithorhynchidae</taxon>
        <taxon>Ornithorhynchus</taxon>
    </lineage>
</organism>
<dbReference type="SMART" id="SM00292">
    <property type="entry name" value="BRCT"/>
    <property type="match status" value="1"/>
</dbReference>
<proteinExistence type="predicted"/>
<dbReference type="PANTHER" id="PTHR46677:SF1">
    <property type="entry name" value="SMC5-SMC6 COMPLEX LOCALIZATION FACTOR PROTEIN 1"/>
    <property type="match status" value="1"/>
</dbReference>
<sequence>MEDGIHKRTLQITGFKDTEQEALIEMILRLDCVFDASKIYRNCTHLIAKQPSKSEKFLAACAAGKWVLTKDYIINSAKSGRWLDETTYEWGYKIEKDSHYSPQMQSAPKRWREELIRTGAPGAFHRWKVVVLVKKCDKRNSAYARVLKAGNATICGPKDSTDEVTHVLFCTEKLSEKGRSIFKAPYYPIRYMGDLFFTPLPGSSSCRNSLGMSLPFLKTSGGCLSTSKEIQNNDEDMQVNSLLNEHQQENVSDTGIDMQLTQIKDALKNLTLSPWIWQLWASPLLPFSPCRESLPSSRAPLNHPSHSFVQLYLLSAYCYSFIHNNVGIKRLLCAEHCSKRWGRYRVIRLSHVRLTVNPHFTDEVKNVEISRGEFSIIENLIDGQFFSEAIEELASLSSHFVPPVCLLHSLIENMLQNNVDTSYVRYFDVLSTLLHLHPPWKSTSMLSYYLEFFQCPVCMEGTWSLIEALVRSCLFNEIFCHSVPETVMEAKVLHKILLKFFFNLVKGEVQALSRKLAEQTDSWSLKVKPQSILLETFWMGNETSVLLTKPISLLWDWVIHSHKENYRKNDVFKLEVSYLLTGILGAAVDYWIFLGLRMDRNVMRHVTQDLGNHIALSCDGFSSQELETFICSLPSSWLQMFVAEAVFKQACVSKDIIISPEPISLQKMVCSYLPLLGRAGMEASAKGQKQEKKIGQGPVPESQRALLMLNGAKQNQAGILLDPPELNHGKYSVPLKRLKRKSEGELSHSKDNQPSFTEKMHFKKSNLKGETALHRACINNKVEQLSLLLSLPGTDINVKDYAGWTPLHEACNHGSTVCVREILQRCPEVDLLTQVDGVTPLHDALSNGHVEIGKLLLLHGGPVLLQQRDCKGKWPLDCVISPQVKEELLAIVQTEDTVEDFTTKMEKQIHIQETEFGSFLLCKMLFNFCLNFDLSSSFALAFKDLPCFHETQCLTPKNCKDRTRPQTDWLVDLYAQELRTFQKLPGLLLEIPINLKMFPGVHTQALLVTLEMMTVQPRISLGSSK</sequence>
<dbReference type="GO" id="GO:0005813">
    <property type="term" value="C:centrosome"/>
    <property type="evidence" value="ECO:0007669"/>
    <property type="project" value="UniProtKB-SubCell"/>
</dbReference>
<evidence type="ECO:0000313" key="12">
    <source>
        <dbReference type="Proteomes" id="UP000002279"/>
    </source>
</evidence>
<dbReference type="InterPro" id="IPR002110">
    <property type="entry name" value="Ankyrin_rpt"/>
</dbReference>
<dbReference type="SUPFAM" id="SSF52113">
    <property type="entry name" value="BRCT domain"/>
    <property type="match status" value="1"/>
</dbReference>
<keyword evidence="8" id="KW-0539">Nucleus</keyword>
<keyword evidence="4" id="KW-0677">Repeat</keyword>
<comment type="subcellular location">
    <subcellularLocation>
        <location evidence="2">Cytoplasm</location>
        <location evidence="2">Cytoskeleton</location>
        <location evidence="2">Microtubule organizing center</location>
        <location evidence="2">Centrosome</location>
    </subcellularLocation>
    <subcellularLocation>
        <location evidence="1">Nucleus</location>
    </subcellularLocation>
</comment>
<evidence type="ECO:0000256" key="2">
    <source>
        <dbReference type="ARBA" id="ARBA00004300"/>
    </source>
</evidence>
<name>A0A6I8MXJ6_ORNAN</name>
<feature type="domain" description="BRCT" evidence="10">
    <location>
        <begin position="2"/>
        <end position="80"/>
    </location>
</feature>
<evidence type="ECO:0000256" key="5">
    <source>
        <dbReference type="ARBA" id="ARBA00022763"/>
    </source>
</evidence>
<dbReference type="InterPro" id="IPR036770">
    <property type="entry name" value="Ankyrin_rpt-contain_sf"/>
</dbReference>
<dbReference type="Bgee" id="ENSOANG00000011065">
    <property type="expression patterns" value="Expressed in testis and 7 other cell types or tissues"/>
</dbReference>
<dbReference type="GO" id="GO:0031625">
    <property type="term" value="F:ubiquitin protein ligase binding"/>
    <property type="evidence" value="ECO:0007669"/>
    <property type="project" value="Ensembl"/>
</dbReference>
<dbReference type="PROSITE" id="PS50088">
    <property type="entry name" value="ANK_REPEAT"/>
    <property type="match status" value="3"/>
</dbReference>
<keyword evidence="12" id="KW-1185">Reference proteome</keyword>
<reference evidence="11" key="3">
    <citation type="submission" date="2025-09" db="UniProtKB">
        <authorList>
            <consortium name="Ensembl"/>
        </authorList>
    </citation>
    <scope>IDENTIFICATION</scope>
    <source>
        <strain evidence="11">Glennie</strain>
    </source>
</reference>
<dbReference type="GO" id="GO:0005737">
    <property type="term" value="C:cytoplasm"/>
    <property type="evidence" value="ECO:0007669"/>
    <property type="project" value="Ensembl"/>
</dbReference>
<dbReference type="Pfam" id="PF16770">
    <property type="entry name" value="RTT107_BRCT_5"/>
    <property type="match status" value="1"/>
</dbReference>
<keyword evidence="6" id="KW-0234">DNA repair</keyword>
<dbReference type="GO" id="GO:1990166">
    <property type="term" value="P:protein localization to site of double-strand break"/>
    <property type="evidence" value="ECO:0000318"/>
    <property type="project" value="GO_Central"/>
</dbReference>
<dbReference type="SMART" id="SM00248">
    <property type="entry name" value="ANK"/>
    <property type="match status" value="3"/>
</dbReference>
<feature type="repeat" description="ANK" evidence="9">
    <location>
        <begin position="802"/>
        <end position="834"/>
    </location>
</feature>
<dbReference type="InterPro" id="IPR057595">
    <property type="entry name" value="TopB1_SLF1_BRCT"/>
</dbReference>
<dbReference type="FunFam" id="3.40.50.10190:FF:000018">
    <property type="entry name" value="DNA topoisomerase 2-binding protein 1"/>
    <property type="match status" value="1"/>
</dbReference>
<dbReference type="GO" id="GO:0005654">
    <property type="term" value="C:nucleoplasm"/>
    <property type="evidence" value="ECO:0007669"/>
    <property type="project" value="Ensembl"/>
</dbReference>
<keyword evidence="9" id="KW-0040">ANK repeat</keyword>
<reference evidence="11 12" key="1">
    <citation type="journal article" date="2008" name="Nature">
        <title>Genome analysis of the platypus reveals unique signatures of evolution.</title>
        <authorList>
            <person name="Warren W.C."/>
            <person name="Hillier L.W."/>
            <person name="Marshall Graves J.A."/>
            <person name="Birney E."/>
            <person name="Ponting C.P."/>
            <person name="Grutzner F."/>
            <person name="Belov K."/>
            <person name="Miller W."/>
            <person name="Clarke L."/>
            <person name="Chinwalla A.T."/>
            <person name="Yang S.P."/>
            <person name="Heger A."/>
            <person name="Locke D.P."/>
            <person name="Miethke P."/>
            <person name="Waters P.D."/>
            <person name="Veyrunes F."/>
            <person name="Fulton L."/>
            <person name="Fulton B."/>
            <person name="Graves T."/>
            <person name="Wallis J."/>
            <person name="Puente X.S."/>
            <person name="Lopez-Otin C."/>
            <person name="Ordonez G.R."/>
            <person name="Eichler E.E."/>
            <person name="Chen L."/>
            <person name="Cheng Z."/>
            <person name="Deakin J.E."/>
            <person name="Alsop A."/>
            <person name="Thompson K."/>
            <person name="Kirby P."/>
            <person name="Papenfuss A.T."/>
            <person name="Wakefield M.J."/>
            <person name="Olender T."/>
            <person name="Lancet D."/>
            <person name="Huttley G.A."/>
            <person name="Smit A.F."/>
            <person name="Pask A."/>
            <person name="Temple-Smith P."/>
            <person name="Batzer M.A."/>
            <person name="Walker J.A."/>
            <person name="Konkel M.K."/>
            <person name="Harris R.S."/>
            <person name="Whittington C.M."/>
            <person name="Wong E.S."/>
            <person name="Gemmell N.J."/>
            <person name="Buschiazzo E."/>
            <person name="Vargas Jentzsch I.M."/>
            <person name="Merkel A."/>
            <person name="Schmitz J."/>
            <person name="Zemann A."/>
            <person name="Churakov G."/>
            <person name="Kriegs J.O."/>
            <person name="Brosius J."/>
            <person name="Murchison E.P."/>
            <person name="Sachidanandam R."/>
            <person name="Smith C."/>
            <person name="Hannon G.J."/>
            <person name="Tsend-Ayush E."/>
            <person name="McMillan D."/>
            <person name="Attenborough R."/>
            <person name="Rens W."/>
            <person name="Ferguson-Smith M."/>
            <person name="Lefevre C.M."/>
            <person name="Sharp J.A."/>
            <person name="Nicholas K.R."/>
            <person name="Ray D.A."/>
            <person name="Kube M."/>
            <person name="Reinhardt R."/>
            <person name="Pringle T.H."/>
            <person name="Taylor J."/>
            <person name="Jones R.C."/>
            <person name="Nixon B."/>
            <person name="Dacheux J.L."/>
            <person name="Niwa H."/>
            <person name="Sekita Y."/>
            <person name="Huang X."/>
            <person name="Stark A."/>
            <person name="Kheradpour P."/>
            <person name="Kellis M."/>
            <person name="Flicek P."/>
            <person name="Chen Y."/>
            <person name="Webber C."/>
            <person name="Hardison R."/>
            <person name="Nelson J."/>
            <person name="Hallsworth-Pepin K."/>
            <person name="Delehaunty K."/>
            <person name="Markovic C."/>
            <person name="Minx P."/>
            <person name="Feng Y."/>
            <person name="Kremitzki C."/>
            <person name="Mitreva M."/>
            <person name="Glasscock J."/>
            <person name="Wylie T."/>
            <person name="Wohldmann P."/>
            <person name="Thiru P."/>
            <person name="Nhan M.N."/>
            <person name="Pohl C.S."/>
            <person name="Smith S.M."/>
            <person name="Hou S."/>
            <person name="Nefedov M."/>
            <person name="de Jong P.J."/>
            <person name="Renfree M.B."/>
            <person name="Mardis E.R."/>
            <person name="Wilson R.K."/>
        </authorList>
    </citation>
    <scope>NUCLEOTIDE SEQUENCE [LARGE SCALE GENOMIC DNA]</scope>
    <source>
        <strain evidence="11 12">Glennie</strain>
    </source>
</reference>
<evidence type="ECO:0000259" key="10">
    <source>
        <dbReference type="SMART" id="SM00292"/>
    </source>
</evidence>
<gene>
    <name evidence="11" type="primary">SLF1</name>
</gene>